<keyword evidence="6" id="KW-0547">Nucleotide-binding</keyword>
<reference evidence="7 8" key="1">
    <citation type="submission" date="2024-03" db="EMBL/GenBank/DDBJ databases">
        <title>Human intestinal bacterial collection.</title>
        <authorList>
            <person name="Pauvert C."/>
            <person name="Hitch T.C.A."/>
            <person name="Clavel T."/>
        </authorList>
    </citation>
    <scope>NUCLEOTIDE SEQUENCE [LARGE SCALE GENOMIC DNA]</scope>
    <source>
        <strain evidence="7 8">CLA-JM-H44</strain>
    </source>
</reference>
<dbReference type="InterPro" id="IPR003837">
    <property type="entry name" value="GatC"/>
</dbReference>
<evidence type="ECO:0000313" key="8">
    <source>
        <dbReference type="Proteomes" id="UP001489509"/>
    </source>
</evidence>
<dbReference type="HAMAP" id="MF_00122">
    <property type="entry name" value="GatC"/>
    <property type="match status" value="1"/>
</dbReference>
<comment type="caution">
    <text evidence="7">The sequence shown here is derived from an EMBL/GenBank/DDBJ whole genome shotgun (WGS) entry which is preliminary data.</text>
</comment>
<dbReference type="Pfam" id="PF02686">
    <property type="entry name" value="GatC"/>
    <property type="match status" value="1"/>
</dbReference>
<gene>
    <name evidence="6 7" type="primary">gatC</name>
    <name evidence="7" type="ORF">WMO26_11480</name>
</gene>
<dbReference type="NCBIfam" id="TIGR00135">
    <property type="entry name" value="gatC"/>
    <property type="match status" value="1"/>
</dbReference>
<keyword evidence="6" id="KW-0648">Protein biosynthesis</keyword>
<comment type="similarity">
    <text evidence="1 6">Belongs to the GatC family.</text>
</comment>
<dbReference type="InterPro" id="IPR036113">
    <property type="entry name" value="Asp/Glu-ADT_sf_sub_c"/>
</dbReference>
<comment type="function">
    <text evidence="3 6">Allows the formation of correctly charged Asn-tRNA(Asn) or Gln-tRNA(Gln) through the transamidation of misacylated Asp-tRNA(Asn) or Glu-tRNA(Gln) in organisms which lack either or both of asparaginyl-tRNA or glutaminyl-tRNA synthetases. The reaction takes place in the presence of glutamine and ATP through an activated phospho-Asp-tRNA(Asn) or phospho-Glu-tRNA(Gln).</text>
</comment>
<comment type="catalytic activity">
    <reaction evidence="4 6">
        <text>L-aspartyl-tRNA(Asn) + L-glutamine + ATP + H2O = L-asparaginyl-tRNA(Asn) + L-glutamate + ADP + phosphate + 2 H(+)</text>
        <dbReference type="Rhea" id="RHEA:14513"/>
        <dbReference type="Rhea" id="RHEA-COMP:9674"/>
        <dbReference type="Rhea" id="RHEA-COMP:9677"/>
        <dbReference type="ChEBI" id="CHEBI:15377"/>
        <dbReference type="ChEBI" id="CHEBI:15378"/>
        <dbReference type="ChEBI" id="CHEBI:29985"/>
        <dbReference type="ChEBI" id="CHEBI:30616"/>
        <dbReference type="ChEBI" id="CHEBI:43474"/>
        <dbReference type="ChEBI" id="CHEBI:58359"/>
        <dbReference type="ChEBI" id="CHEBI:78515"/>
        <dbReference type="ChEBI" id="CHEBI:78516"/>
        <dbReference type="ChEBI" id="CHEBI:456216"/>
    </reaction>
</comment>
<dbReference type="RefSeq" id="WP_349220535.1">
    <property type="nucleotide sequence ID" value="NZ_JBBMFD010000025.1"/>
</dbReference>
<comment type="catalytic activity">
    <reaction evidence="5 6">
        <text>L-glutamyl-tRNA(Gln) + L-glutamine + ATP + H2O = L-glutaminyl-tRNA(Gln) + L-glutamate + ADP + phosphate + H(+)</text>
        <dbReference type="Rhea" id="RHEA:17521"/>
        <dbReference type="Rhea" id="RHEA-COMP:9681"/>
        <dbReference type="Rhea" id="RHEA-COMP:9684"/>
        <dbReference type="ChEBI" id="CHEBI:15377"/>
        <dbReference type="ChEBI" id="CHEBI:15378"/>
        <dbReference type="ChEBI" id="CHEBI:29985"/>
        <dbReference type="ChEBI" id="CHEBI:30616"/>
        <dbReference type="ChEBI" id="CHEBI:43474"/>
        <dbReference type="ChEBI" id="CHEBI:58359"/>
        <dbReference type="ChEBI" id="CHEBI:78520"/>
        <dbReference type="ChEBI" id="CHEBI:78521"/>
        <dbReference type="ChEBI" id="CHEBI:456216"/>
    </reaction>
</comment>
<evidence type="ECO:0000256" key="4">
    <source>
        <dbReference type="ARBA" id="ARBA00047380"/>
    </source>
</evidence>
<dbReference type="Proteomes" id="UP001489509">
    <property type="component" value="Unassembled WGS sequence"/>
</dbReference>
<protein>
    <recommendedName>
        <fullName evidence="6">Aspartyl/glutamyl-tRNA(Asn/Gln) amidotransferase subunit C</fullName>
        <shortName evidence="6">Asp/Glu-ADT subunit C</shortName>
        <ecNumber evidence="6">6.3.5.-</ecNumber>
    </recommendedName>
</protein>
<evidence type="ECO:0000256" key="5">
    <source>
        <dbReference type="ARBA" id="ARBA00047913"/>
    </source>
</evidence>
<accession>A0ABV1E3J4</accession>
<dbReference type="PANTHER" id="PTHR15004">
    <property type="entry name" value="GLUTAMYL-TRNA(GLN) AMIDOTRANSFERASE SUBUNIT C, MITOCHONDRIAL"/>
    <property type="match status" value="1"/>
</dbReference>
<sequence>MQITRELIDYVADLSRLRLTEEEKDRAEKDLGSILTYMDKLNELDTAGVEPMSHAFPVKNVFREDEVKPSEDREALLQNAPVKQDGCFKVPKTVE</sequence>
<evidence type="ECO:0000256" key="6">
    <source>
        <dbReference type="HAMAP-Rule" id="MF_00122"/>
    </source>
</evidence>
<dbReference type="Gene3D" id="1.10.20.60">
    <property type="entry name" value="Glu-tRNAGln amidotransferase C subunit, N-terminal domain"/>
    <property type="match status" value="1"/>
</dbReference>
<proteinExistence type="inferred from homology"/>
<evidence type="ECO:0000313" key="7">
    <source>
        <dbReference type="EMBL" id="MEQ2441449.1"/>
    </source>
</evidence>
<organism evidence="7 8">
    <name type="scientific">Solibaculum intestinale</name>
    <dbReference type="NCBI Taxonomy" id="3133165"/>
    <lineage>
        <taxon>Bacteria</taxon>
        <taxon>Bacillati</taxon>
        <taxon>Bacillota</taxon>
        <taxon>Clostridia</taxon>
        <taxon>Eubacteriales</taxon>
        <taxon>Oscillospiraceae</taxon>
        <taxon>Solibaculum</taxon>
    </lineage>
</organism>
<keyword evidence="6" id="KW-0067">ATP-binding</keyword>
<name>A0ABV1E3J4_9FIRM</name>
<evidence type="ECO:0000256" key="2">
    <source>
        <dbReference type="ARBA" id="ARBA00011123"/>
    </source>
</evidence>
<comment type="subunit">
    <text evidence="2 6">Heterotrimer of A, B and C subunits.</text>
</comment>
<keyword evidence="8" id="KW-1185">Reference proteome</keyword>
<dbReference type="SUPFAM" id="SSF141000">
    <property type="entry name" value="Glu-tRNAGln amidotransferase C subunit"/>
    <property type="match status" value="1"/>
</dbReference>
<evidence type="ECO:0000256" key="3">
    <source>
        <dbReference type="ARBA" id="ARBA00024799"/>
    </source>
</evidence>
<keyword evidence="6" id="KW-0436">Ligase</keyword>
<dbReference type="PANTHER" id="PTHR15004:SF0">
    <property type="entry name" value="GLUTAMYL-TRNA(GLN) AMIDOTRANSFERASE SUBUNIT C, MITOCHONDRIAL"/>
    <property type="match status" value="1"/>
</dbReference>
<dbReference type="EMBL" id="JBBMFD010000025">
    <property type="protein sequence ID" value="MEQ2441449.1"/>
    <property type="molecule type" value="Genomic_DNA"/>
</dbReference>
<dbReference type="EC" id="6.3.5.-" evidence="6"/>
<evidence type="ECO:0000256" key="1">
    <source>
        <dbReference type="ARBA" id="ARBA00010757"/>
    </source>
</evidence>